<protein>
    <submittedName>
        <fullName evidence="2">DUF1365 family protein</fullName>
    </submittedName>
</protein>
<dbReference type="Proteomes" id="UP000557688">
    <property type="component" value="Unassembled WGS sequence"/>
</dbReference>
<dbReference type="PANTHER" id="PTHR33973:SF4">
    <property type="entry name" value="OS07G0153300 PROTEIN"/>
    <property type="match status" value="1"/>
</dbReference>
<dbReference type="Pfam" id="PF07103">
    <property type="entry name" value="DUF1365"/>
    <property type="match status" value="1"/>
</dbReference>
<name>A0A839UT62_9PROT</name>
<accession>A0A839UT62</accession>
<proteinExistence type="predicted"/>
<evidence type="ECO:0000313" key="2">
    <source>
        <dbReference type="EMBL" id="NVN30527.1"/>
    </source>
</evidence>
<dbReference type="PANTHER" id="PTHR33973">
    <property type="entry name" value="OS07G0153300 PROTEIN"/>
    <property type="match status" value="1"/>
</dbReference>
<comment type="caution">
    <text evidence="1">The sequence shown here is derived from an EMBL/GenBank/DDBJ whole genome shotgun (WGS) entry which is preliminary data.</text>
</comment>
<dbReference type="EMBL" id="JABXXQ010000167">
    <property type="protein sequence ID" value="NVN30527.1"/>
    <property type="molecule type" value="Genomic_DNA"/>
</dbReference>
<reference evidence="2 4" key="1">
    <citation type="submission" date="2020-06" db="EMBL/GenBank/DDBJ databases">
        <title>Description of novel acetic acid bacteria.</title>
        <authorList>
            <person name="Sombolestani A."/>
        </authorList>
    </citation>
    <scope>NUCLEOTIDE SEQUENCE [LARGE SCALE GENOMIC DNA]</scope>
    <source>
        <strain evidence="2 4">LMG 26838</strain>
    </source>
</reference>
<evidence type="ECO:0000313" key="4">
    <source>
        <dbReference type="Proteomes" id="UP000565205"/>
    </source>
</evidence>
<sequence>MNPQSALYVGQVMHRRTRPRRHHLRYRLFSLLVDLDELPALDARLRLFSHNRFNLFSLHDRDHGDRSATPLRPRIEAMLREYGFDFRPGPIRLLTMPRILGYAFNPLSLFFCHDGDGRLRAIAWEVSNTFGERHTYLLATDPARADIRQRCVKTFHVSPFLPMTLSYGFRVRPPSAAPGQEALVVAITAADAQGELLTAVQTARRAPLSDRMLARLFVTHPLLTAKVSAAILWEALHLWRRRIPVHPHPRPERQPGVTACT</sequence>
<organism evidence="1 3">
    <name type="scientific">Endobacter medicaginis</name>
    <dbReference type="NCBI Taxonomy" id="1181271"/>
    <lineage>
        <taxon>Bacteria</taxon>
        <taxon>Pseudomonadati</taxon>
        <taxon>Pseudomonadota</taxon>
        <taxon>Alphaproteobacteria</taxon>
        <taxon>Acetobacterales</taxon>
        <taxon>Acetobacteraceae</taxon>
        <taxon>Endobacter</taxon>
    </lineage>
</organism>
<dbReference type="RefSeq" id="WP_176624128.1">
    <property type="nucleotide sequence ID" value="NZ_JABXXQ010000167.1"/>
</dbReference>
<evidence type="ECO:0000313" key="3">
    <source>
        <dbReference type="Proteomes" id="UP000557688"/>
    </source>
</evidence>
<evidence type="ECO:0000313" key="1">
    <source>
        <dbReference type="EMBL" id="MBB3172976.1"/>
    </source>
</evidence>
<keyword evidence="3" id="KW-1185">Reference proteome</keyword>
<dbReference type="EMBL" id="JACHXV010000003">
    <property type="protein sequence ID" value="MBB3172976.1"/>
    <property type="molecule type" value="Genomic_DNA"/>
</dbReference>
<gene>
    <name evidence="1" type="ORF">FHR90_000794</name>
    <name evidence="2" type="ORF">HUK83_09300</name>
</gene>
<dbReference type="AlphaFoldDB" id="A0A839UT62"/>
<reference evidence="1 3" key="2">
    <citation type="submission" date="2020-08" db="EMBL/GenBank/DDBJ databases">
        <title>Genomic Encyclopedia of Type Strains, Phase III (KMG-III): the genomes of soil and plant-associated and newly described type strains.</title>
        <authorList>
            <person name="Whitman W."/>
        </authorList>
    </citation>
    <scope>NUCLEOTIDE SEQUENCE [LARGE SCALE GENOMIC DNA]</scope>
    <source>
        <strain evidence="1 3">CECT 8088</strain>
    </source>
</reference>
<dbReference type="InterPro" id="IPR010775">
    <property type="entry name" value="DUF1365"/>
</dbReference>
<dbReference type="Proteomes" id="UP000565205">
    <property type="component" value="Unassembled WGS sequence"/>
</dbReference>